<dbReference type="Proteomes" id="UP001437256">
    <property type="component" value="Unassembled WGS sequence"/>
</dbReference>
<evidence type="ECO:0000313" key="3">
    <source>
        <dbReference type="Proteomes" id="UP001437256"/>
    </source>
</evidence>
<feature type="compositionally biased region" description="Low complexity" evidence="1">
    <location>
        <begin position="146"/>
        <end position="159"/>
    </location>
</feature>
<evidence type="ECO:0000313" key="2">
    <source>
        <dbReference type="EMBL" id="KAL0063978.1"/>
    </source>
</evidence>
<accession>A0ABR2ZT86</accession>
<reference evidence="2 3" key="1">
    <citation type="submission" date="2024-05" db="EMBL/GenBank/DDBJ databases">
        <title>A draft genome resource for the thread blight pathogen Marasmius tenuissimus strain MS-2.</title>
        <authorList>
            <person name="Yulfo-Soto G.E."/>
            <person name="Baruah I.K."/>
            <person name="Amoako-Attah I."/>
            <person name="Bukari Y."/>
            <person name="Meinhardt L.W."/>
            <person name="Bailey B.A."/>
            <person name="Cohen S.P."/>
        </authorList>
    </citation>
    <scope>NUCLEOTIDE SEQUENCE [LARGE SCALE GENOMIC DNA]</scope>
    <source>
        <strain evidence="2 3">MS-2</strain>
    </source>
</reference>
<organism evidence="2 3">
    <name type="scientific">Marasmius tenuissimus</name>
    <dbReference type="NCBI Taxonomy" id="585030"/>
    <lineage>
        <taxon>Eukaryota</taxon>
        <taxon>Fungi</taxon>
        <taxon>Dikarya</taxon>
        <taxon>Basidiomycota</taxon>
        <taxon>Agaricomycotina</taxon>
        <taxon>Agaricomycetes</taxon>
        <taxon>Agaricomycetidae</taxon>
        <taxon>Agaricales</taxon>
        <taxon>Marasmiineae</taxon>
        <taxon>Marasmiaceae</taxon>
        <taxon>Marasmius</taxon>
    </lineage>
</organism>
<feature type="region of interest" description="Disordered" evidence="1">
    <location>
        <begin position="41"/>
        <end position="62"/>
    </location>
</feature>
<proteinExistence type="predicted"/>
<name>A0ABR2ZT86_9AGAR</name>
<comment type="caution">
    <text evidence="2">The sequence shown here is derived from an EMBL/GenBank/DDBJ whole genome shotgun (WGS) entry which is preliminary data.</text>
</comment>
<keyword evidence="3" id="KW-1185">Reference proteome</keyword>
<sequence length="319" mass="35031">MPNTHFSGTHFSQIGTATSNQQFITGSDDNTQRIAGSFNTQRITAGHNNHQNTDGDGNTQEITPETIHRHAGRCLTFNWTFANTYNDEWPEVNQRTPRNPPTDPSSRRDKHPRQEKQRPVSRRDCDGSLQEVVQPIPVRATQRGIQSQEQEQAQAQAQDQDQEEAASSLLTSSHGRTGSTSETYDRALAEDESITESARHDAPTCIPSESLPAPSPSPTCVSHPAGPSGDDKEKSTSSSLNHYQSGDDRQDSNFIDSPTEGQAGELNDVDSVTTAVNEGYAAAKTGTNEHGYGEAKRQKFWRKLLFGRKSLGLQSGIRK</sequence>
<evidence type="ECO:0000256" key="1">
    <source>
        <dbReference type="SAM" id="MobiDB-lite"/>
    </source>
</evidence>
<feature type="region of interest" description="Disordered" evidence="1">
    <location>
        <begin position="90"/>
        <end position="269"/>
    </location>
</feature>
<dbReference type="EMBL" id="JBBXMP010000069">
    <property type="protein sequence ID" value="KAL0063978.1"/>
    <property type="molecule type" value="Genomic_DNA"/>
</dbReference>
<feature type="compositionally biased region" description="Basic and acidic residues" evidence="1">
    <location>
        <begin position="112"/>
        <end position="126"/>
    </location>
</feature>
<feature type="compositionally biased region" description="Polar residues" evidence="1">
    <location>
        <begin position="169"/>
        <end position="182"/>
    </location>
</feature>
<gene>
    <name evidence="2" type="ORF">AAF712_009046</name>
</gene>
<protein>
    <submittedName>
        <fullName evidence="2">Uncharacterized protein</fullName>
    </submittedName>
</protein>